<dbReference type="InterPro" id="IPR039424">
    <property type="entry name" value="SBP_5"/>
</dbReference>
<keyword evidence="4" id="KW-0238">DNA-binding</keyword>
<evidence type="ECO:0000313" key="4">
    <source>
        <dbReference type="EMBL" id="MBF4693021.1"/>
    </source>
</evidence>
<dbReference type="Gene3D" id="3.10.105.10">
    <property type="entry name" value="Dipeptide-binding Protein, Domain 3"/>
    <property type="match status" value="1"/>
</dbReference>
<evidence type="ECO:0000256" key="2">
    <source>
        <dbReference type="SAM" id="MobiDB-lite"/>
    </source>
</evidence>
<dbReference type="EMBL" id="JADKNH010000004">
    <property type="protein sequence ID" value="MBF4693021.1"/>
    <property type="molecule type" value="Genomic_DNA"/>
</dbReference>
<feature type="region of interest" description="Disordered" evidence="2">
    <location>
        <begin position="1"/>
        <end position="41"/>
    </location>
</feature>
<dbReference type="InterPro" id="IPR000914">
    <property type="entry name" value="SBP_5_dom"/>
</dbReference>
<protein>
    <submittedName>
        <fullName evidence="4">DNA-binding protein</fullName>
    </submittedName>
</protein>
<evidence type="ECO:0000256" key="1">
    <source>
        <dbReference type="ARBA" id="ARBA00022729"/>
    </source>
</evidence>
<dbReference type="SUPFAM" id="SSF53850">
    <property type="entry name" value="Periplasmic binding protein-like II"/>
    <property type="match status" value="1"/>
</dbReference>
<accession>A0ABR9ZRR5</accession>
<dbReference type="Gene3D" id="3.40.190.10">
    <property type="entry name" value="Periplasmic binding protein-like II"/>
    <property type="match status" value="1"/>
</dbReference>
<proteinExistence type="predicted"/>
<dbReference type="PANTHER" id="PTHR30290">
    <property type="entry name" value="PERIPLASMIC BINDING COMPONENT OF ABC TRANSPORTER"/>
    <property type="match status" value="1"/>
</dbReference>
<feature type="compositionally biased region" description="Polar residues" evidence="2">
    <location>
        <begin position="7"/>
        <end position="29"/>
    </location>
</feature>
<reference evidence="4 5" key="1">
    <citation type="submission" date="2020-11" db="EMBL/GenBank/DDBJ databases">
        <title>Fusibacter basophilias sp. nov.</title>
        <authorList>
            <person name="Qiu D."/>
        </authorList>
    </citation>
    <scope>NUCLEOTIDE SEQUENCE [LARGE SCALE GENOMIC DNA]</scope>
    <source>
        <strain evidence="4 5">Q10-2</strain>
    </source>
</reference>
<dbReference type="PIRSF" id="PIRSF002741">
    <property type="entry name" value="MppA"/>
    <property type="match status" value="1"/>
</dbReference>
<keyword evidence="1" id="KW-0732">Signal</keyword>
<evidence type="ECO:0000313" key="5">
    <source>
        <dbReference type="Proteomes" id="UP000614200"/>
    </source>
</evidence>
<dbReference type="Pfam" id="PF00496">
    <property type="entry name" value="SBP_bac_5"/>
    <property type="match status" value="1"/>
</dbReference>
<sequence length="524" mass="58910">MAVGCSNKAQEVTQTDQLVASEEASTVQETDQDKESAEGRPVIRLAGSDTGIPNPFRHHTRGPGMSKMQILYDSLLESGADDYVPWLAKSWRIDESGLTYSFDLVNNAVWHDGEPLTVEDVIFTFDYYREHTPVLNNLIVNGTYIVESVEKTGDWTFDVKVNTHDNTYLSRLGGARILPKHIWQSVEDPIAYEAEDAAVGSGPYKMTYYDAVKGEYRYEAFDEYWGLKPAVEAIEWVPVSDSVLAFENEEIDLINIAPDLLARYSSDAKYTIQNLPSYHSYRLMMNMDAVDALKSVEVRKALAYGINRKSLIDKIARGAAEISSMGYVPSTSSWYNPNIEAYDYDMAKSKRLLEGKKLSFKLLTGNAPAEVKLAELIRIDLEAIGVEVTIESVESKTRDQAVKKGNYELLLINSGGMGGDPDYLRSIYGNASSNTAALNAATLKGYYNEEVSRLATAQATVKSGAERKEMIFEMQKLIAEDVPMIMLYSNDDNFVYRQEYYDGWFARFDHSKLDHNKLSYVVRE</sequence>
<dbReference type="Gene3D" id="3.90.76.10">
    <property type="entry name" value="Dipeptide-binding Protein, Domain 1"/>
    <property type="match status" value="1"/>
</dbReference>
<dbReference type="Proteomes" id="UP000614200">
    <property type="component" value="Unassembled WGS sequence"/>
</dbReference>
<evidence type="ECO:0000259" key="3">
    <source>
        <dbReference type="Pfam" id="PF00496"/>
    </source>
</evidence>
<organism evidence="4 5">
    <name type="scientific">Fusibacter ferrireducens</name>
    <dbReference type="NCBI Taxonomy" id="2785058"/>
    <lineage>
        <taxon>Bacteria</taxon>
        <taxon>Bacillati</taxon>
        <taxon>Bacillota</taxon>
        <taxon>Clostridia</taxon>
        <taxon>Eubacteriales</taxon>
        <taxon>Eubacteriales Family XII. Incertae Sedis</taxon>
        <taxon>Fusibacter</taxon>
    </lineage>
</organism>
<name>A0ABR9ZRR5_9FIRM</name>
<keyword evidence="5" id="KW-1185">Reference proteome</keyword>
<gene>
    <name evidence="4" type="ORF">ISU02_07810</name>
</gene>
<comment type="caution">
    <text evidence="4">The sequence shown here is derived from an EMBL/GenBank/DDBJ whole genome shotgun (WGS) entry which is preliminary data.</text>
</comment>
<dbReference type="InterPro" id="IPR030678">
    <property type="entry name" value="Peptide/Ni-bd"/>
</dbReference>
<feature type="domain" description="Solute-binding protein family 5" evidence="3">
    <location>
        <begin position="83"/>
        <end position="431"/>
    </location>
</feature>
<dbReference type="PANTHER" id="PTHR30290:SF64">
    <property type="entry name" value="ABC TRANSPORTER PERIPLASMIC BINDING PROTEIN"/>
    <property type="match status" value="1"/>
</dbReference>
<dbReference type="GO" id="GO:0003677">
    <property type="term" value="F:DNA binding"/>
    <property type="evidence" value="ECO:0007669"/>
    <property type="project" value="UniProtKB-KW"/>
</dbReference>